<dbReference type="Pfam" id="PF12787">
    <property type="entry name" value="EcsC"/>
    <property type="match status" value="1"/>
</dbReference>
<dbReference type="Proteomes" id="UP000050326">
    <property type="component" value="Unassembled WGS sequence"/>
</dbReference>
<organism evidence="1 2">
    <name type="scientific">Oxobacter pfennigii</name>
    <dbReference type="NCBI Taxonomy" id="36849"/>
    <lineage>
        <taxon>Bacteria</taxon>
        <taxon>Bacillati</taxon>
        <taxon>Bacillota</taxon>
        <taxon>Clostridia</taxon>
        <taxon>Eubacteriales</taxon>
        <taxon>Clostridiaceae</taxon>
        <taxon>Oxobacter</taxon>
    </lineage>
</organism>
<dbReference type="PANTHER" id="PTHR41260:SF1">
    <property type="entry name" value="PROTEIN ECSC"/>
    <property type="match status" value="1"/>
</dbReference>
<comment type="caution">
    <text evidence="1">The sequence shown here is derived from an EMBL/GenBank/DDBJ whole genome shotgun (WGS) entry which is preliminary data.</text>
</comment>
<dbReference type="AlphaFoldDB" id="A0A0N8NTQ3"/>
<proteinExistence type="predicted"/>
<gene>
    <name evidence="1" type="ORF">OXPF_07050</name>
</gene>
<dbReference type="InterPro" id="IPR024787">
    <property type="entry name" value="EcsC"/>
</dbReference>
<sequence>MISYEDKSIQELKEWHREILRRPSITSRISKNFQNTVNTIIPDKFHQVITEAIKNMVKAVLTGSEFITGYPLVAAPLEERERKVRERINFYKGTAAVEGASTGAGGFLLSLADFPLLLSIEMKFLFDTASLYGFDVRNYKERLYILYIFQLAFSSPVKIAENYKQLKDWKKIYDELPMDINSFDWRTFQQEYRDYIDLAKMLQMLPGIGAVAGAYANYKLLDKLGKTAMNAYRLRILDINI</sequence>
<evidence type="ECO:0000313" key="1">
    <source>
        <dbReference type="EMBL" id="KPU45472.1"/>
    </source>
</evidence>
<dbReference type="PATRIC" id="fig|36849.3.peg.756"/>
<reference evidence="1 2" key="1">
    <citation type="submission" date="2015-09" db="EMBL/GenBank/DDBJ databases">
        <title>Genome sequence of Oxobacter pfennigii DSM 3222.</title>
        <authorList>
            <person name="Poehlein A."/>
            <person name="Bengelsdorf F.R."/>
            <person name="Schiel-Bengelsdorf B."/>
            <person name="Duerre P."/>
            <person name="Daniel R."/>
        </authorList>
    </citation>
    <scope>NUCLEOTIDE SEQUENCE [LARGE SCALE GENOMIC DNA]</scope>
    <source>
        <strain evidence="1 2">DSM 3222</strain>
    </source>
</reference>
<accession>A0A0N8NTQ3</accession>
<name>A0A0N8NTQ3_9CLOT</name>
<dbReference type="RefSeq" id="WP_054873821.1">
    <property type="nucleotide sequence ID" value="NZ_LKET01000021.1"/>
</dbReference>
<protein>
    <submittedName>
        <fullName evidence="1">EcsC protein family protein</fullName>
    </submittedName>
</protein>
<dbReference type="EMBL" id="LKET01000021">
    <property type="protein sequence ID" value="KPU45472.1"/>
    <property type="molecule type" value="Genomic_DNA"/>
</dbReference>
<dbReference type="OrthoDB" id="1705901at2"/>
<evidence type="ECO:0000313" key="2">
    <source>
        <dbReference type="Proteomes" id="UP000050326"/>
    </source>
</evidence>
<keyword evidence="2" id="KW-1185">Reference proteome</keyword>
<dbReference type="PANTHER" id="PTHR41260">
    <property type="entry name" value="PROTEIN ECSC"/>
    <property type="match status" value="1"/>
</dbReference>
<dbReference type="STRING" id="36849.OXPF_07050"/>